<evidence type="ECO:0008006" key="4">
    <source>
        <dbReference type="Google" id="ProtNLM"/>
    </source>
</evidence>
<sequence>MMKNKYLLPSACFFIFSSLLINSVESKELTIDKMTVVAQTDAVAPAQDTPMGQGPSGTSESLLPEDNLQTDDDDLFGTKGGGYIHPFFSVAGEYTDNLFNVYTDEKSNFLTTLSPGIWLAFPRTKEVPLAIAPNNSTPGGLQMALPDYPGFERYNAYILGALDFKYYSEDSELNDYDANVEGFFKLNLRSGLSFELVDHYTRSQDRFDIGNFLGEISLRRYNSNIALFNVIWDITEKIGLKVDYSNFFLDYKEVDDAFLNRTDNAFSLYGIFTFSPKTALFLEYRYIDVSYDTETDKDNDQDSIYGGISWIASTKTSIDFKAGYQTREYKDKAVNDISENSYNSNNDGLIFELDVQYKVTQKTSLSLGMHHQIEETDSTEALDKRILGGTFRYNQEFAEDFIGMLDFTYENADYNQITGPKRDDDRFILRPALQYIFNDWLMAELAYTWEQRNSTDEIYEYDTNTVSFSLNSAL</sequence>
<name>M1NFD0_DESSD</name>
<dbReference type="Proteomes" id="UP000011721">
    <property type="component" value="Chromosome"/>
</dbReference>
<dbReference type="RefSeq" id="WP_015404065.1">
    <property type="nucleotide sequence ID" value="NC_020304.1"/>
</dbReference>
<dbReference type="SUPFAM" id="SSF56935">
    <property type="entry name" value="Porins"/>
    <property type="match status" value="1"/>
</dbReference>
<accession>M1NFD0</accession>
<dbReference type="Pfam" id="PF10082">
    <property type="entry name" value="BBP2_2"/>
    <property type="match status" value="1"/>
</dbReference>
<dbReference type="HOGENOM" id="CLU_626608_0_0_7"/>
<dbReference type="InterPro" id="IPR018759">
    <property type="entry name" value="BBP2_2"/>
</dbReference>
<dbReference type="TCDB" id="1.B.66.3.1">
    <property type="family name" value="the putative beta-barrel porin-2 (bbp2) family"/>
</dbReference>
<dbReference type="OrthoDB" id="5413545at2"/>
<dbReference type="eggNOG" id="COG5338">
    <property type="taxonomic scope" value="Bacteria"/>
</dbReference>
<evidence type="ECO:0000313" key="2">
    <source>
        <dbReference type="EMBL" id="AGF78374.1"/>
    </source>
</evidence>
<organism evidence="2 3">
    <name type="scientific">Desulfocapsa sulfexigens (strain DSM 10523 / SB164P1)</name>
    <dbReference type="NCBI Taxonomy" id="1167006"/>
    <lineage>
        <taxon>Bacteria</taxon>
        <taxon>Pseudomonadati</taxon>
        <taxon>Thermodesulfobacteriota</taxon>
        <taxon>Desulfobulbia</taxon>
        <taxon>Desulfobulbales</taxon>
        <taxon>Desulfocapsaceae</taxon>
        <taxon>Desulfocapsa</taxon>
    </lineage>
</organism>
<evidence type="ECO:0000313" key="3">
    <source>
        <dbReference type="Proteomes" id="UP000011721"/>
    </source>
</evidence>
<feature type="region of interest" description="Disordered" evidence="1">
    <location>
        <begin position="44"/>
        <end position="70"/>
    </location>
</feature>
<keyword evidence="3" id="KW-1185">Reference proteome</keyword>
<dbReference type="AlphaFoldDB" id="M1NFD0"/>
<proteinExistence type="predicted"/>
<dbReference type="KEGG" id="dsf:UWK_01816"/>
<dbReference type="EMBL" id="CP003985">
    <property type="protein sequence ID" value="AGF78374.1"/>
    <property type="molecule type" value="Genomic_DNA"/>
</dbReference>
<protein>
    <recommendedName>
        <fullName evidence="4">Beta-barrel porin 2</fullName>
    </recommendedName>
</protein>
<evidence type="ECO:0000256" key="1">
    <source>
        <dbReference type="SAM" id="MobiDB-lite"/>
    </source>
</evidence>
<dbReference type="STRING" id="1167006.UWK_01816"/>
<gene>
    <name evidence="2" type="ordered locus">UWK_01816</name>
</gene>
<reference evidence="3" key="1">
    <citation type="journal article" date="2013" name="Stand. Genomic Sci.">
        <title>Complete genome sequence of Desulfocapsa sulfexigens, a marine deltaproteobacterium specialized in disproportionating inorganic sulfur compounds.</title>
        <authorList>
            <person name="Finster K.W."/>
            <person name="Kjeldsen K.U."/>
            <person name="Kube M."/>
            <person name="Reinhardt R."/>
            <person name="Mussmann M."/>
            <person name="Amann R."/>
            <person name="Schreiber L."/>
        </authorList>
    </citation>
    <scope>NUCLEOTIDE SEQUENCE [LARGE SCALE GENOMIC DNA]</scope>
    <source>
        <strain evidence="3">DSM 10523 / SB164P1</strain>
    </source>
</reference>